<dbReference type="PROSITE" id="PS50937">
    <property type="entry name" value="HTH_MERR_2"/>
    <property type="match status" value="1"/>
</dbReference>
<dbReference type="PROSITE" id="PS00552">
    <property type="entry name" value="HTH_MERR_1"/>
    <property type="match status" value="1"/>
</dbReference>
<dbReference type="Gene3D" id="1.10.1660.10">
    <property type="match status" value="1"/>
</dbReference>
<proteinExistence type="predicted"/>
<evidence type="ECO:0000256" key="4">
    <source>
        <dbReference type="SAM" id="MobiDB-lite"/>
    </source>
</evidence>
<gene>
    <name evidence="6" type="ORF">ACE02L_02970</name>
</gene>
<dbReference type="InterPro" id="IPR047057">
    <property type="entry name" value="MerR_fam"/>
</dbReference>
<keyword evidence="7" id="KW-1185">Reference proteome</keyword>
<name>A0ABV4VRQ4_9GAMM</name>
<comment type="caution">
    <text evidence="6">The sequence shown here is derived from an EMBL/GenBank/DDBJ whole genome shotgun (WGS) entry which is preliminary data.</text>
</comment>
<sequence>MKQHDSKVEAENLESRELLPIGEVSLLTGVNAVTLRAWQRRFGLVIPARTPKGHRLYTPQNIQQIHEINAWLAKGVAISKVKPLLMSSALATEADSTQLEEGDLWQEQITALNSALFELDQPKLHQILDEALGLYPFQLVKQKLLQAWMAQLPALLEPRLDAELLLAWLESELASRIGGRASFAGQASLAQIGVVCLPSIQGQKTAEQHAGHSNMTHSSISNSSISNSSTSNSSTSNSSISSSSMTNRLYSLVLRLELAELRVPVIHLGVLDTTSLGLINNRLKVDALLLVPEANHPPSKIFELQSLLEQMPLSCYLIGPFAPTLTALSAFMAPDLAEWVSQVSAAKEQQKKELRKQKNAAEAEQGGQVDER</sequence>
<keyword evidence="1" id="KW-0805">Transcription regulation</keyword>
<dbReference type="SUPFAM" id="SSF46955">
    <property type="entry name" value="Putative DNA-binding domain"/>
    <property type="match status" value="1"/>
</dbReference>
<keyword evidence="2" id="KW-0238">DNA-binding</keyword>
<feature type="region of interest" description="Disordered" evidence="4">
    <location>
        <begin position="206"/>
        <end position="243"/>
    </location>
</feature>
<dbReference type="Pfam" id="PF13411">
    <property type="entry name" value="MerR_1"/>
    <property type="match status" value="1"/>
</dbReference>
<dbReference type="CDD" id="cd01104">
    <property type="entry name" value="HTH_MlrA-CarA"/>
    <property type="match status" value="1"/>
</dbReference>
<organism evidence="6 7">
    <name type="scientific">Shewanella seohaensis</name>
    <dbReference type="NCBI Taxonomy" id="755175"/>
    <lineage>
        <taxon>Bacteria</taxon>
        <taxon>Pseudomonadati</taxon>
        <taxon>Pseudomonadota</taxon>
        <taxon>Gammaproteobacteria</taxon>
        <taxon>Alteromonadales</taxon>
        <taxon>Shewanellaceae</taxon>
        <taxon>Shewanella</taxon>
    </lineage>
</organism>
<dbReference type="InterPro" id="IPR000551">
    <property type="entry name" value="MerR-type_HTH_dom"/>
</dbReference>
<evidence type="ECO:0000256" key="3">
    <source>
        <dbReference type="ARBA" id="ARBA00023163"/>
    </source>
</evidence>
<dbReference type="Proteomes" id="UP001576726">
    <property type="component" value="Unassembled WGS sequence"/>
</dbReference>
<feature type="compositionally biased region" description="Low complexity" evidence="4">
    <location>
        <begin position="212"/>
        <end position="243"/>
    </location>
</feature>
<evidence type="ECO:0000256" key="2">
    <source>
        <dbReference type="ARBA" id="ARBA00023125"/>
    </source>
</evidence>
<evidence type="ECO:0000259" key="5">
    <source>
        <dbReference type="PROSITE" id="PS50937"/>
    </source>
</evidence>
<feature type="domain" description="HTH merR-type" evidence="5">
    <location>
        <begin position="18"/>
        <end position="87"/>
    </location>
</feature>
<dbReference type="SMART" id="SM00422">
    <property type="entry name" value="HTH_MERR"/>
    <property type="match status" value="1"/>
</dbReference>
<accession>A0ABV4VRQ4</accession>
<dbReference type="EMBL" id="JBHFGJ010000001">
    <property type="protein sequence ID" value="MFB2651695.1"/>
    <property type="molecule type" value="Genomic_DNA"/>
</dbReference>
<reference evidence="6 7" key="1">
    <citation type="submission" date="2024-09" db="EMBL/GenBank/DDBJ databases">
        <authorList>
            <person name="Zhang Y."/>
        </authorList>
    </citation>
    <scope>NUCLEOTIDE SEQUENCE [LARGE SCALE GENOMIC DNA]</scope>
    <source>
        <strain evidence="6 7">SH314</strain>
    </source>
</reference>
<dbReference type="PANTHER" id="PTHR30204:SF67">
    <property type="entry name" value="HTH-TYPE TRANSCRIPTIONAL REGULATOR MLRA-RELATED"/>
    <property type="match status" value="1"/>
</dbReference>
<dbReference type="RefSeq" id="WP_374918365.1">
    <property type="nucleotide sequence ID" value="NZ_JBHFGJ010000001.1"/>
</dbReference>
<feature type="region of interest" description="Disordered" evidence="4">
    <location>
        <begin position="350"/>
        <end position="372"/>
    </location>
</feature>
<protein>
    <submittedName>
        <fullName evidence="6">MerR family transcriptional regulator</fullName>
    </submittedName>
</protein>
<evidence type="ECO:0000313" key="7">
    <source>
        <dbReference type="Proteomes" id="UP001576726"/>
    </source>
</evidence>
<dbReference type="InterPro" id="IPR009061">
    <property type="entry name" value="DNA-bd_dom_put_sf"/>
</dbReference>
<dbReference type="PANTHER" id="PTHR30204">
    <property type="entry name" value="REDOX-CYCLING DRUG-SENSING TRANSCRIPTIONAL ACTIVATOR SOXR"/>
    <property type="match status" value="1"/>
</dbReference>
<keyword evidence="3" id="KW-0804">Transcription</keyword>
<evidence type="ECO:0000313" key="6">
    <source>
        <dbReference type="EMBL" id="MFB2651695.1"/>
    </source>
</evidence>
<evidence type="ECO:0000256" key="1">
    <source>
        <dbReference type="ARBA" id="ARBA00023015"/>
    </source>
</evidence>